<dbReference type="KEGG" id="vg:77932622"/>
<dbReference type="GeneID" id="77932622"/>
<organism evidence="1 2">
    <name type="scientific">Aeromonas phage ZPAH14</name>
    <dbReference type="NCBI Taxonomy" id="2924887"/>
    <lineage>
        <taxon>Viruses</taxon>
        <taxon>Duplodnaviria</taxon>
        <taxon>Heunggongvirae</taxon>
        <taxon>Uroviricota</taxon>
        <taxon>Caudoviricetes</taxon>
        <taxon>Chaseviridae</taxon>
        <taxon>Nefertitivirinae</taxon>
        <taxon>Shantouvirus</taxon>
        <taxon>Shantouvirus ZPAH14</taxon>
    </lineage>
</organism>
<reference evidence="1" key="1">
    <citation type="submission" date="2022-02" db="EMBL/GenBank/DDBJ databases">
        <title>The Aeromonas hydrophila phage ZPAH14.</title>
        <authorList>
            <person name="Li J."/>
        </authorList>
    </citation>
    <scope>NUCLEOTIDE SEQUENCE</scope>
</reference>
<dbReference type="Proteomes" id="UP000830307">
    <property type="component" value="Segment"/>
</dbReference>
<protein>
    <submittedName>
        <fullName evidence="1">Uncharacterized protein</fullName>
    </submittedName>
</protein>
<evidence type="ECO:0000313" key="1">
    <source>
        <dbReference type="EMBL" id="UOT58015.1"/>
    </source>
</evidence>
<keyword evidence="2" id="KW-1185">Reference proteome</keyword>
<dbReference type="EMBL" id="OM810291">
    <property type="protein sequence ID" value="UOT58015.1"/>
    <property type="molecule type" value="Genomic_DNA"/>
</dbReference>
<accession>A0AAE9GXI6</accession>
<proteinExistence type="predicted"/>
<sequence length="113" mass="12741">MNKILRKLAGVFGASPIPQAGLNAQLMMDKYLLGILIRNQHGKMVRHFYTEDLTPAGLGSRKVRDAEPTMLRSKPFCHVVKAGFKKSIIRIHGLELLVSNEYIKQPESVTRRV</sequence>
<dbReference type="RefSeq" id="YP_010656724.1">
    <property type="nucleotide sequence ID" value="NC_070840.1"/>
</dbReference>
<name>A0AAE9GXI6_9CAUD</name>
<evidence type="ECO:0000313" key="2">
    <source>
        <dbReference type="Proteomes" id="UP000830307"/>
    </source>
</evidence>